<dbReference type="InterPro" id="IPR051783">
    <property type="entry name" value="NAD(P)-dependent_oxidoreduct"/>
</dbReference>
<dbReference type="PANTHER" id="PTHR48079">
    <property type="entry name" value="PROTEIN YEEZ"/>
    <property type="match status" value="1"/>
</dbReference>
<evidence type="ECO:0000313" key="1">
    <source>
        <dbReference type="EMBL" id="THD69685.1"/>
    </source>
</evidence>
<dbReference type="GO" id="GO:0004029">
    <property type="term" value="F:aldehyde dehydrogenase (NAD+) activity"/>
    <property type="evidence" value="ECO:0007669"/>
    <property type="project" value="TreeGrafter"/>
</dbReference>
<sequence>MTNSTKKQISILGCGWLGMPLSKTLLGHGFSIKGSTTTAEKTPLLKQQGISPYHILIKEDRMEGSLKEFVEGSNILIVDIPPGLRSNPSSNFPARVKTLLEGLANTKIQHILFISSTSVFPDLNTIFSEEDTPEPDSNSGKQLLEAERLILNDSRKNSVLRFGGLIGPDRHPINFLSGKKDLSGGSKPINLIHLDDCIGLIIQVVTENIWSNILHGVTPFHPSKSEYYVKEAQKRELPPPGFKNEADPKGGKIISGKKTMQLLSYTYQHPELSTMD</sequence>
<dbReference type="EMBL" id="SSMC01000001">
    <property type="protein sequence ID" value="THD69685.1"/>
    <property type="molecule type" value="Genomic_DNA"/>
</dbReference>
<dbReference type="RefSeq" id="WP_136335175.1">
    <property type="nucleotide sequence ID" value="NZ_QXMP01000002.1"/>
</dbReference>
<evidence type="ECO:0000313" key="2">
    <source>
        <dbReference type="Proteomes" id="UP000305939"/>
    </source>
</evidence>
<dbReference type="PANTHER" id="PTHR48079:SF6">
    <property type="entry name" value="NAD(P)-BINDING DOMAIN-CONTAINING PROTEIN-RELATED"/>
    <property type="match status" value="1"/>
</dbReference>
<name>A0A4S3M4E8_9FLAO</name>
<proteinExistence type="predicted"/>
<dbReference type="SUPFAM" id="SSF51735">
    <property type="entry name" value="NAD(P)-binding Rossmann-fold domains"/>
    <property type="match status" value="1"/>
</dbReference>
<keyword evidence="2" id="KW-1185">Reference proteome</keyword>
<dbReference type="AlphaFoldDB" id="A0A4S3M4E8"/>
<dbReference type="GO" id="GO:0005737">
    <property type="term" value="C:cytoplasm"/>
    <property type="evidence" value="ECO:0007669"/>
    <property type="project" value="TreeGrafter"/>
</dbReference>
<dbReference type="Proteomes" id="UP000305939">
    <property type="component" value="Unassembled WGS sequence"/>
</dbReference>
<organism evidence="1 2">
    <name type="scientific">Robertkochia marina</name>
    <dbReference type="NCBI Taxonomy" id="1227945"/>
    <lineage>
        <taxon>Bacteria</taxon>
        <taxon>Pseudomonadati</taxon>
        <taxon>Bacteroidota</taxon>
        <taxon>Flavobacteriia</taxon>
        <taxon>Flavobacteriales</taxon>
        <taxon>Flavobacteriaceae</taxon>
        <taxon>Robertkochia</taxon>
    </lineage>
</organism>
<comment type="caution">
    <text evidence="1">The sequence shown here is derived from an EMBL/GenBank/DDBJ whole genome shotgun (WGS) entry which is preliminary data.</text>
</comment>
<dbReference type="InterPro" id="IPR036291">
    <property type="entry name" value="NAD(P)-bd_dom_sf"/>
</dbReference>
<dbReference type="OrthoDB" id="751203at2"/>
<gene>
    <name evidence="1" type="ORF">E7Z59_04995</name>
</gene>
<dbReference type="Gene3D" id="3.40.50.720">
    <property type="entry name" value="NAD(P)-binding Rossmann-like Domain"/>
    <property type="match status" value="1"/>
</dbReference>
<reference evidence="1 2" key="1">
    <citation type="submission" date="2019-04" db="EMBL/GenBank/DDBJ databases">
        <title>Draft genome sequence of Robertkochia marina CC-AMO-30D.</title>
        <authorList>
            <person name="Hameed A."/>
            <person name="Lin S.-Y."/>
            <person name="Shahina M."/>
            <person name="Lai W.-A."/>
            <person name="Young C.-C."/>
        </authorList>
    </citation>
    <scope>NUCLEOTIDE SEQUENCE [LARGE SCALE GENOMIC DNA]</scope>
    <source>
        <strain evidence="1 2">CC-AMO-30D</strain>
    </source>
</reference>
<protein>
    <submittedName>
        <fullName evidence="1">SDR family NAD(P)-dependent oxidoreductase</fullName>
    </submittedName>
</protein>
<accession>A0A4S3M4E8</accession>